<dbReference type="SUPFAM" id="SSF160113">
    <property type="entry name" value="YegP-like"/>
    <property type="match status" value="2"/>
</dbReference>
<evidence type="ECO:0000313" key="2">
    <source>
        <dbReference type="EMBL" id="MEE1946349.1"/>
    </source>
</evidence>
<dbReference type="InterPro" id="IPR051141">
    <property type="entry name" value="UPF0339_domain"/>
</dbReference>
<organism evidence="2 3">
    <name type="scientific">Pedobacter albus</name>
    <dbReference type="NCBI Taxonomy" id="3113905"/>
    <lineage>
        <taxon>Bacteria</taxon>
        <taxon>Pseudomonadati</taxon>
        <taxon>Bacteroidota</taxon>
        <taxon>Sphingobacteriia</taxon>
        <taxon>Sphingobacteriales</taxon>
        <taxon>Sphingobacteriaceae</taxon>
        <taxon>Pedobacter</taxon>
    </lineage>
</organism>
<name>A0ABU7IA48_9SPHI</name>
<feature type="domain" description="DUF1508" evidence="1">
    <location>
        <begin position="10"/>
        <end position="55"/>
    </location>
</feature>
<dbReference type="EMBL" id="JAZDQT010000002">
    <property type="protein sequence ID" value="MEE1946349.1"/>
    <property type="molecule type" value="Genomic_DNA"/>
</dbReference>
<reference evidence="2 3" key="1">
    <citation type="submission" date="2024-01" db="EMBL/GenBank/DDBJ databases">
        <title>Pedobacter sp. nov., isolated from fresh soil.</title>
        <authorList>
            <person name="Le N.T.T."/>
        </authorList>
    </citation>
    <scope>NUCLEOTIDE SEQUENCE [LARGE SCALE GENOMIC DNA]</scope>
    <source>
        <strain evidence="2 3">KR3-3</strain>
    </source>
</reference>
<evidence type="ECO:0000313" key="3">
    <source>
        <dbReference type="Proteomes" id="UP001336835"/>
    </source>
</evidence>
<dbReference type="InterPro" id="IPR036913">
    <property type="entry name" value="YegP-like_sf"/>
</dbReference>
<gene>
    <name evidence="2" type="ORF">VRU48_14585</name>
</gene>
<dbReference type="PANTHER" id="PTHR40606">
    <property type="match status" value="1"/>
</dbReference>
<evidence type="ECO:0000259" key="1">
    <source>
        <dbReference type="Pfam" id="PF07411"/>
    </source>
</evidence>
<dbReference type="RefSeq" id="WP_330108650.1">
    <property type="nucleotide sequence ID" value="NZ_JAZDQT010000002.1"/>
</dbReference>
<dbReference type="PANTHER" id="PTHR40606:SF1">
    <property type="entry name" value="UPF0339 PROTEIN YEGP"/>
    <property type="match status" value="1"/>
</dbReference>
<feature type="domain" description="DUF1508" evidence="1">
    <location>
        <begin position="60"/>
        <end position="107"/>
    </location>
</feature>
<dbReference type="Proteomes" id="UP001336835">
    <property type="component" value="Unassembled WGS sequence"/>
</dbReference>
<comment type="caution">
    <text evidence="2">The sequence shown here is derived from an EMBL/GenBank/DDBJ whole genome shotgun (WGS) entry which is preliminary data.</text>
</comment>
<keyword evidence="3" id="KW-1185">Reference proteome</keyword>
<dbReference type="Gene3D" id="2.30.29.80">
    <property type="match status" value="1"/>
</dbReference>
<sequence>MGKFIITKRKNGEFQFNLEATNGQVILTSEGYVAKSSCKAGIDSVKTNAPLDARYAREIAKNDKYYFNLKAGNGEVIGTSQMYASVYNREKGIESVKANAPEAIIVDETV</sequence>
<dbReference type="Pfam" id="PF07411">
    <property type="entry name" value="DUF1508"/>
    <property type="match status" value="2"/>
</dbReference>
<accession>A0ABU7IA48</accession>
<protein>
    <submittedName>
        <fullName evidence="2">YegP family protein</fullName>
    </submittedName>
</protein>
<dbReference type="InterPro" id="IPR010879">
    <property type="entry name" value="DUF1508"/>
</dbReference>
<proteinExistence type="predicted"/>